<sequence length="662" mass="74029">MSGLMSDECCCVCKQKVHYYSRHGKNWLFFCSEQCQQKYCKEKQIPPMILVETESQTDEEDENDQVSKIFKHIKSNDHTQLVDKLQVLKKKELDQAKLKGVPLLCYAVKVGSFRSIQVLLDTGIDVNQTCDNGKTALMLACQQASAEKVQMLLNCGVNLRLQDAEGQTALHLATLANKGASCAGLLLKADHSMASICDKYGQSALHLAAKRGHLPLVQLYLLHDRQGVKEKDNLGRLPLHWAVQEGRTNCVEYLLGFENTMVIDEVDDLGNTPIHLGIQHNKQQAVETLVDKGCNLDVVDDDGKTPLMLALHLGKKNIFNMIVQKQGPLKADAGDEQGMTALHHAADVGNLDFCKTLVEGGAKVDTLCKLGRSPIFYCVMNGHTDCVKYLMDKRADLYIIDNPKRLPLHYAVANGHVETTKLLISSIIDMKTVDEKAYQSVLQVAALSGQEVILQLLLKQGVDCERKDTEGCTALHLAAGEGHTKCCDILIQHGAQVNPEDNSNERNTPLDFAYKKEHADTAEFLRSKGGVTNGDRKEQAVMEFRRKHAAIVIQRAWRYYWGRKRIEHTRAARVIQAAWRAYQKKKCQRKDNEEFGVIPAKKKEKKKEKGKPGWNSSTVIRHTPPPSYSMFDMLNKNKIGTSNPARMTSYVQMFKNSAANGS</sequence>
<evidence type="ECO:0000313" key="5">
    <source>
        <dbReference type="Proteomes" id="UP000085678"/>
    </source>
</evidence>
<dbReference type="SUPFAM" id="SSF52540">
    <property type="entry name" value="P-loop containing nucleoside triphosphate hydrolases"/>
    <property type="match status" value="1"/>
</dbReference>
<proteinExistence type="predicted"/>
<dbReference type="Gene3D" id="1.25.40.20">
    <property type="entry name" value="Ankyrin repeat-containing domain"/>
    <property type="match status" value="4"/>
</dbReference>
<dbReference type="InterPro" id="IPR002110">
    <property type="entry name" value="Ankyrin_rpt"/>
</dbReference>
<feature type="repeat" description="ANK" evidence="3">
    <location>
        <begin position="234"/>
        <end position="255"/>
    </location>
</feature>
<protein>
    <submittedName>
        <fullName evidence="6">Ankyrin repeat, PH and SEC7 domain containing protein secG isoform X2</fullName>
    </submittedName>
</protein>
<evidence type="ECO:0000256" key="3">
    <source>
        <dbReference type="PROSITE-ProRule" id="PRU00023"/>
    </source>
</evidence>
<accession>A0A1S3J2S8</accession>
<dbReference type="InterPro" id="IPR050776">
    <property type="entry name" value="Ank_Repeat/CDKN_Inhibitor"/>
</dbReference>
<dbReference type="GeneID" id="106169595"/>
<dbReference type="OrthoDB" id="7464126at2759"/>
<dbReference type="PROSITE" id="PS50088">
    <property type="entry name" value="ANK_REPEAT"/>
    <property type="match status" value="8"/>
</dbReference>
<dbReference type="InterPro" id="IPR036770">
    <property type="entry name" value="Ankyrin_rpt-contain_sf"/>
</dbReference>
<dbReference type="SMART" id="SM00248">
    <property type="entry name" value="ANK"/>
    <property type="match status" value="13"/>
</dbReference>
<dbReference type="PANTHER" id="PTHR24201:SF15">
    <property type="entry name" value="ANKYRIN REPEAT DOMAIN-CONTAINING PROTEIN 66"/>
    <property type="match status" value="1"/>
</dbReference>
<feature type="repeat" description="ANK" evidence="3">
    <location>
        <begin position="470"/>
        <end position="502"/>
    </location>
</feature>
<dbReference type="PRINTS" id="PR01415">
    <property type="entry name" value="ANKYRIN"/>
</dbReference>
<feature type="repeat" description="ANK" evidence="3">
    <location>
        <begin position="370"/>
        <end position="402"/>
    </location>
</feature>
<feature type="repeat" description="ANK" evidence="3">
    <location>
        <begin position="337"/>
        <end position="369"/>
    </location>
</feature>
<gene>
    <name evidence="6" type="primary">LOC106169595</name>
</gene>
<dbReference type="AlphaFoldDB" id="A0A1S3J2S8"/>
<keyword evidence="1" id="KW-0677">Repeat</keyword>
<keyword evidence="5" id="KW-1185">Reference proteome</keyword>
<evidence type="ECO:0000256" key="1">
    <source>
        <dbReference type="ARBA" id="ARBA00022737"/>
    </source>
</evidence>
<evidence type="ECO:0000256" key="4">
    <source>
        <dbReference type="SAM" id="MobiDB-lite"/>
    </source>
</evidence>
<dbReference type="PROSITE" id="PS50297">
    <property type="entry name" value="ANK_REP_REGION"/>
    <property type="match status" value="6"/>
</dbReference>
<evidence type="ECO:0000313" key="6">
    <source>
        <dbReference type="RefSeq" id="XP_013404722.1"/>
    </source>
</evidence>
<dbReference type="Pfam" id="PF12796">
    <property type="entry name" value="Ank_2"/>
    <property type="match status" value="4"/>
</dbReference>
<evidence type="ECO:0000256" key="2">
    <source>
        <dbReference type="ARBA" id="ARBA00023043"/>
    </source>
</evidence>
<feature type="repeat" description="ANK" evidence="3">
    <location>
        <begin position="132"/>
        <end position="164"/>
    </location>
</feature>
<dbReference type="PANTHER" id="PTHR24201">
    <property type="entry name" value="ANK_REP_REGION DOMAIN-CONTAINING PROTEIN"/>
    <property type="match status" value="1"/>
</dbReference>
<dbReference type="PROSITE" id="PS50096">
    <property type="entry name" value="IQ"/>
    <property type="match status" value="2"/>
</dbReference>
<reference evidence="6" key="1">
    <citation type="submission" date="2025-08" db="UniProtKB">
        <authorList>
            <consortium name="RefSeq"/>
        </authorList>
    </citation>
    <scope>IDENTIFICATION</scope>
    <source>
        <tissue evidence="6">Gonads</tissue>
    </source>
</reference>
<feature type="repeat" description="ANK" evidence="3">
    <location>
        <begin position="403"/>
        <end position="435"/>
    </location>
</feature>
<keyword evidence="2 3" id="KW-0040">ANK repeat</keyword>
<dbReference type="Proteomes" id="UP000085678">
    <property type="component" value="Unplaced"/>
</dbReference>
<dbReference type="InterPro" id="IPR027417">
    <property type="entry name" value="P-loop_NTPase"/>
</dbReference>
<feature type="repeat" description="ANK" evidence="3">
    <location>
        <begin position="269"/>
        <end position="301"/>
    </location>
</feature>
<feature type="region of interest" description="Disordered" evidence="4">
    <location>
        <begin position="598"/>
        <end position="629"/>
    </location>
</feature>
<dbReference type="CDD" id="cd23767">
    <property type="entry name" value="IQCD"/>
    <property type="match status" value="1"/>
</dbReference>
<feature type="compositionally biased region" description="Basic residues" evidence="4">
    <location>
        <begin position="600"/>
        <end position="609"/>
    </location>
</feature>
<dbReference type="RefSeq" id="XP_013404722.1">
    <property type="nucleotide sequence ID" value="XM_013549268.1"/>
</dbReference>
<dbReference type="SUPFAM" id="SSF48403">
    <property type="entry name" value="Ankyrin repeat"/>
    <property type="match status" value="2"/>
</dbReference>
<organism evidence="5 6">
    <name type="scientific">Lingula anatina</name>
    <name type="common">Brachiopod</name>
    <name type="synonym">Lingula unguis</name>
    <dbReference type="NCBI Taxonomy" id="7574"/>
    <lineage>
        <taxon>Eukaryota</taxon>
        <taxon>Metazoa</taxon>
        <taxon>Spiralia</taxon>
        <taxon>Lophotrochozoa</taxon>
        <taxon>Brachiopoda</taxon>
        <taxon>Linguliformea</taxon>
        <taxon>Lingulata</taxon>
        <taxon>Lingulida</taxon>
        <taxon>Linguloidea</taxon>
        <taxon>Lingulidae</taxon>
        <taxon>Lingula</taxon>
    </lineage>
</organism>
<name>A0A1S3J2S8_LINAN</name>
<feature type="repeat" description="ANK" evidence="3">
    <location>
        <begin position="200"/>
        <end position="233"/>
    </location>
</feature>
<dbReference type="Gene3D" id="1.20.5.190">
    <property type="match status" value="1"/>
</dbReference>